<protein>
    <submittedName>
        <fullName evidence="1">Uncharacterized protein</fullName>
    </submittedName>
</protein>
<gene>
    <name evidence="1" type="ORF">AWC16_18920</name>
</gene>
<reference evidence="1 2" key="1">
    <citation type="submission" date="2016-01" db="EMBL/GenBank/DDBJ databases">
        <title>The new phylogeny of the genus Mycobacterium.</title>
        <authorList>
            <person name="Tarcisio F."/>
            <person name="Conor M."/>
            <person name="Antonella G."/>
            <person name="Elisabetta G."/>
            <person name="Giulia F.S."/>
            <person name="Sara T."/>
            <person name="Anna F."/>
            <person name="Clotilde B."/>
            <person name="Roberto B."/>
            <person name="Veronica D.S."/>
            <person name="Fabio R."/>
            <person name="Monica P."/>
            <person name="Olivier J."/>
            <person name="Enrico T."/>
            <person name="Nicola S."/>
        </authorList>
    </citation>
    <scope>NUCLEOTIDE SEQUENCE [LARGE SCALE GENOMIC DNA]</scope>
    <source>
        <strain evidence="1 2">DSM 45394</strain>
    </source>
</reference>
<comment type="caution">
    <text evidence="1">The sequence shown here is derived from an EMBL/GenBank/DDBJ whole genome shotgun (WGS) entry which is preliminary data.</text>
</comment>
<evidence type="ECO:0000313" key="2">
    <source>
        <dbReference type="Proteomes" id="UP000193866"/>
    </source>
</evidence>
<dbReference type="Proteomes" id="UP000193866">
    <property type="component" value="Unassembled WGS sequence"/>
</dbReference>
<keyword evidence="2" id="KW-1185">Reference proteome</keyword>
<name>A0A1X1YBP2_9MYCO</name>
<proteinExistence type="predicted"/>
<evidence type="ECO:0000313" key="1">
    <source>
        <dbReference type="EMBL" id="ORW08475.1"/>
    </source>
</evidence>
<dbReference type="AlphaFoldDB" id="A0A1X1YBP2"/>
<dbReference type="EMBL" id="LQPG01000035">
    <property type="protein sequence ID" value="ORW08475.1"/>
    <property type="molecule type" value="Genomic_DNA"/>
</dbReference>
<accession>A0A1X1YBP2</accession>
<organism evidence="1 2">
    <name type="scientific">Mycolicibacter longobardus</name>
    <dbReference type="NCBI Taxonomy" id="1108812"/>
    <lineage>
        <taxon>Bacteria</taxon>
        <taxon>Bacillati</taxon>
        <taxon>Actinomycetota</taxon>
        <taxon>Actinomycetes</taxon>
        <taxon>Mycobacteriales</taxon>
        <taxon>Mycobacteriaceae</taxon>
        <taxon>Mycolicibacter</taxon>
    </lineage>
</organism>
<dbReference type="STRING" id="1108812.AWC16_18920"/>
<sequence length="78" mass="8615">MTVEFTSVYPDGEHVRTAVLDVENPGVTEDELYDWAGDNLQPHTGDGKHTSGDAGYFAEIRDCADRPDLVGREFSWGV</sequence>